<organism evidence="1 2">
    <name type="scientific">Lachnellula cervina</name>
    <dbReference type="NCBI Taxonomy" id="1316786"/>
    <lineage>
        <taxon>Eukaryota</taxon>
        <taxon>Fungi</taxon>
        <taxon>Dikarya</taxon>
        <taxon>Ascomycota</taxon>
        <taxon>Pezizomycotina</taxon>
        <taxon>Leotiomycetes</taxon>
        <taxon>Helotiales</taxon>
        <taxon>Lachnaceae</taxon>
        <taxon>Lachnellula</taxon>
    </lineage>
</organism>
<sequence length="552" mass="63821">MDYLSISQPSLLSLPQRIRQRIYLEAGLAIDCSIDLNWQINRNKWHRSDNESTYSLLLTCRRIYAEASFLVYSTSRFFIRYRDTKSLKALMSLTETSVASLAQLTIHLNVTSCESDGTYSRCCPLGICFQDTTVISEWQRAADYIATCIRPSHLKLYFVCDVEDLKTGHRAVQPLQSLPTLAECYVRLHQLRQPVLQALAVEAATRAMGGQWALIKDSVPFRFMDLPREIRFRILEYTDLVTPVSEVEWNPNDNFYLSFAHDCDEYCDLCEDNFPDGCLPSPHYVCQFHNCFTIEPQQVGCFCHRRHAAFSSKCACWIPPTPLFLVCQDLRQDAEAVFFSKNHFIIAPVNGCTHPVDASPDRLEALIFFKDFLRPTAQLFLRSLEIVFPPFNDDYLRSDDPAYQQWLQVIEHMCQLNLPGLSLSIVMADGPYDRSHEKQFRFPITKDQARTVFRMYLRTLSPLSKLRDNGLQFFFAALTSPYSWDALFLLYDDLDNPVSQTRSRAVEKQISGLTRRVERDVMGQDYDSSRFQGKAHGKSQWWQQQLLHDWAA</sequence>
<accession>A0A7D8YY79</accession>
<dbReference type="Proteomes" id="UP000481288">
    <property type="component" value="Unassembled WGS sequence"/>
</dbReference>
<reference evidence="1 2" key="1">
    <citation type="submission" date="2018-05" db="EMBL/GenBank/DDBJ databases">
        <title>Whole genome sequencing for identification of molecular markers to develop diagnostic detection tools for the regulated plant pathogen Lachnellula willkommii.</title>
        <authorList>
            <person name="Giroux E."/>
            <person name="Bilodeau G."/>
        </authorList>
    </citation>
    <scope>NUCLEOTIDE SEQUENCE [LARGE SCALE GENOMIC DNA]</scope>
    <source>
        <strain evidence="1 2">CBS 625.97</strain>
    </source>
</reference>
<protein>
    <submittedName>
        <fullName evidence="1">Uncharacterized protein</fullName>
    </submittedName>
</protein>
<dbReference type="OrthoDB" id="2099276at2759"/>
<proteinExistence type="predicted"/>
<gene>
    <name evidence="1" type="ORF">LCER1_G000480</name>
</gene>
<comment type="caution">
    <text evidence="1">The sequence shown here is derived from an EMBL/GenBank/DDBJ whole genome shotgun (WGS) entry which is preliminary data.</text>
</comment>
<keyword evidence="2" id="KW-1185">Reference proteome</keyword>
<dbReference type="PANTHER" id="PTHR42085">
    <property type="entry name" value="F-BOX DOMAIN-CONTAINING PROTEIN"/>
    <property type="match status" value="1"/>
</dbReference>
<dbReference type="AlphaFoldDB" id="A0A7D8YY79"/>
<evidence type="ECO:0000313" key="2">
    <source>
        <dbReference type="Proteomes" id="UP000481288"/>
    </source>
</evidence>
<evidence type="ECO:0000313" key="1">
    <source>
        <dbReference type="EMBL" id="TVY59259.1"/>
    </source>
</evidence>
<dbReference type="EMBL" id="QGMG01000008">
    <property type="protein sequence ID" value="TVY59259.1"/>
    <property type="molecule type" value="Genomic_DNA"/>
</dbReference>
<name>A0A7D8YY79_9HELO</name>
<dbReference type="PANTHER" id="PTHR42085:SF6">
    <property type="entry name" value="F-BOX DOMAIN-CONTAINING PROTEIN"/>
    <property type="match status" value="1"/>
</dbReference>
<dbReference type="InterPro" id="IPR038883">
    <property type="entry name" value="AN11006-like"/>
</dbReference>